<dbReference type="PANTHER" id="PTHR31602">
    <property type="entry name" value="GROWTH-REGULATING FACTOR 5"/>
    <property type="match status" value="1"/>
</dbReference>
<dbReference type="Pfam" id="PF08879">
    <property type="entry name" value="WRC"/>
    <property type="match status" value="1"/>
</dbReference>
<evidence type="ECO:0000256" key="5">
    <source>
        <dbReference type="RuleBase" id="RU367127"/>
    </source>
</evidence>
<keyword evidence="5" id="KW-0804">Transcription</keyword>
<accession>A0AAV3QXP4</accession>
<evidence type="ECO:0000313" key="10">
    <source>
        <dbReference type="Proteomes" id="UP001454036"/>
    </source>
</evidence>
<feature type="compositionally biased region" description="Polar residues" evidence="6">
    <location>
        <begin position="142"/>
        <end position="160"/>
    </location>
</feature>
<dbReference type="Proteomes" id="UP001454036">
    <property type="component" value="Unassembled WGS sequence"/>
</dbReference>
<comment type="similarity">
    <text evidence="2 5">Belongs to the GRF family.</text>
</comment>
<keyword evidence="5" id="KW-0805">Transcription regulation</keyword>
<evidence type="ECO:0000259" key="7">
    <source>
        <dbReference type="PROSITE" id="PS51666"/>
    </source>
</evidence>
<feature type="region of interest" description="Disordered" evidence="6">
    <location>
        <begin position="112"/>
        <end position="160"/>
    </location>
</feature>
<dbReference type="GO" id="GO:0006351">
    <property type="term" value="P:DNA-templated transcription"/>
    <property type="evidence" value="ECO:0007669"/>
    <property type="project" value="UniProtKB-UniRule"/>
</dbReference>
<keyword evidence="3 5" id="KW-0539">Nucleus</keyword>
<dbReference type="PROSITE" id="PS51667">
    <property type="entry name" value="WRC"/>
    <property type="match status" value="1"/>
</dbReference>
<feature type="domain" description="QLQ" evidence="7">
    <location>
        <begin position="24"/>
        <end position="59"/>
    </location>
</feature>
<comment type="function">
    <text evidence="5">Transcription activator.</text>
</comment>
<dbReference type="EMBL" id="BAABME010006179">
    <property type="protein sequence ID" value="GAA0167672.1"/>
    <property type="molecule type" value="Genomic_DNA"/>
</dbReference>
<comment type="domain">
    <text evidence="5">The QLQ domain and WRC domain may be involved in protein-protein interaction and DNA-binding, respectively.</text>
</comment>
<dbReference type="GO" id="GO:0005634">
    <property type="term" value="C:nucleus"/>
    <property type="evidence" value="ECO:0007669"/>
    <property type="project" value="UniProtKB-SubCell"/>
</dbReference>
<dbReference type="InterPro" id="IPR014978">
    <property type="entry name" value="Gln-Leu-Gln_QLQ"/>
</dbReference>
<sequence>MSDTLVSVAVGSGGREMGGYRPPPFTAVQWQELEHQAMIYKYLVAGIPVPPDLVMPIRRSFEALSARFFHHPSFGYCSYYGKKFDPEPGRCRRTDGKKWRCAKDAYPDSKYCERHMHRGRSRSRKPVESQSTSQSLSTTMSHNSTGNNIGTEKLSTTGSRSFQNMPSYSVGSSEVLSFGSNINKLQMEPASFTIENNTEFRYMQGLTAEAEGRKFSLETSAGSRGGGMSSNSESTWNLLPFQISSSPSQKANDTLFQGNSSQMLMSQAFDTSIDSTVPNKLHQHCFFGSDIGAAGAEKQEQSSMRPFFDEWPTSREVWSNLVDEASNKSTFSTTQLSISTPVPPSEFAKIGIRITCQVFGVGQLATVD</sequence>
<protein>
    <recommendedName>
        <fullName evidence="5">Growth-regulating factor</fullName>
    </recommendedName>
</protein>
<evidence type="ECO:0000256" key="4">
    <source>
        <dbReference type="PROSITE-ProRule" id="PRU01002"/>
    </source>
</evidence>
<dbReference type="GO" id="GO:0005524">
    <property type="term" value="F:ATP binding"/>
    <property type="evidence" value="ECO:0007669"/>
    <property type="project" value="UniProtKB-UniRule"/>
</dbReference>
<keyword evidence="5" id="KW-0010">Activator</keyword>
<evidence type="ECO:0000256" key="1">
    <source>
        <dbReference type="ARBA" id="ARBA00004123"/>
    </source>
</evidence>
<comment type="caution">
    <text evidence="4">Lacks conserved residue(s) required for the propagation of feature annotation.</text>
</comment>
<name>A0AAV3QXP4_LITER</name>
<dbReference type="InterPro" id="IPR014977">
    <property type="entry name" value="WRC_dom"/>
</dbReference>
<evidence type="ECO:0000259" key="8">
    <source>
        <dbReference type="PROSITE" id="PS51667"/>
    </source>
</evidence>
<evidence type="ECO:0000256" key="3">
    <source>
        <dbReference type="ARBA" id="ARBA00023242"/>
    </source>
</evidence>
<dbReference type="GO" id="GO:0099402">
    <property type="term" value="P:plant organ development"/>
    <property type="evidence" value="ECO:0007669"/>
    <property type="project" value="UniProtKB-ARBA"/>
</dbReference>
<dbReference type="Pfam" id="PF08880">
    <property type="entry name" value="QLQ"/>
    <property type="match status" value="1"/>
</dbReference>
<reference evidence="9 10" key="1">
    <citation type="submission" date="2024-01" db="EMBL/GenBank/DDBJ databases">
        <title>The complete chloroplast genome sequence of Lithospermum erythrorhizon: insights into the phylogenetic relationship among Boraginaceae species and the maternal lineages of purple gromwells.</title>
        <authorList>
            <person name="Okada T."/>
            <person name="Watanabe K."/>
        </authorList>
    </citation>
    <scope>NUCLEOTIDE SEQUENCE [LARGE SCALE GENOMIC DNA]</scope>
</reference>
<evidence type="ECO:0000256" key="2">
    <source>
        <dbReference type="ARBA" id="ARBA00008122"/>
    </source>
</evidence>
<dbReference type="InterPro" id="IPR031137">
    <property type="entry name" value="GRF"/>
</dbReference>
<dbReference type="SMART" id="SM00951">
    <property type="entry name" value="QLQ"/>
    <property type="match status" value="1"/>
</dbReference>
<proteinExistence type="inferred from homology"/>
<dbReference type="PANTHER" id="PTHR31602:SF8">
    <property type="entry name" value="GROWTH-REGULATING FACTOR 5"/>
    <property type="match status" value="1"/>
</dbReference>
<feature type="compositionally biased region" description="Basic residues" evidence="6">
    <location>
        <begin position="115"/>
        <end position="124"/>
    </location>
</feature>
<evidence type="ECO:0000256" key="6">
    <source>
        <dbReference type="SAM" id="MobiDB-lite"/>
    </source>
</evidence>
<comment type="caution">
    <text evidence="9">The sequence shown here is derived from an EMBL/GenBank/DDBJ whole genome shotgun (WGS) entry which is preliminary data.</text>
</comment>
<feature type="domain" description="WRC" evidence="8">
    <location>
        <begin position="85"/>
        <end position="129"/>
    </location>
</feature>
<comment type="subcellular location">
    <subcellularLocation>
        <location evidence="1 5">Nucleus</location>
    </subcellularLocation>
</comment>
<evidence type="ECO:0000313" key="9">
    <source>
        <dbReference type="EMBL" id="GAA0167672.1"/>
    </source>
</evidence>
<dbReference type="AlphaFoldDB" id="A0AAV3QXP4"/>
<keyword evidence="10" id="KW-1185">Reference proteome</keyword>
<organism evidence="9 10">
    <name type="scientific">Lithospermum erythrorhizon</name>
    <name type="common">Purple gromwell</name>
    <name type="synonym">Lithospermum officinale var. erythrorhizon</name>
    <dbReference type="NCBI Taxonomy" id="34254"/>
    <lineage>
        <taxon>Eukaryota</taxon>
        <taxon>Viridiplantae</taxon>
        <taxon>Streptophyta</taxon>
        <taxon>Embryophyta</taxon>
        <taxon>Tracheophyta</taxon>
        <taxon>Spermatophyta</taxon>
        <taxon>Magnoliopsida</taxon>
        <taxon>eudicotyledons</taxon>
        <taxon>Gunneridae</taxon>
        <taxon>Pentapetalae</taxon>
        <taxon>asterids</taxon>
        <taxon>lamiids</taxon>
        <taxon>Boraginales</taxon>
        <taxon>Boraginaceae</taxon>
        <taxon>Boraginoideae</taxon>
        <taxon>Lithospermeae</taxon>
        <taxon>Lithospermum</taxon>
    </lineage>
</organism>
<dbReference type="GO" id="GO:0006355">
    <property type="term" value="P:regulation of DNA-templated transcription"/>
    <property type="evidence" value="ECO:0007669"/>
    <property type="project" value="InterPro"/>
</dbReference>
<gene>
    <name evidence="9" type="ORF">LIER_22552</name>
</gene>
<dbReference type="PROSITE" id="PS51666">
    <property type="entry name" value="QLQ"/>
    <property type="match status" value="1"/>
</dbReference>
<feature type="compositionally biased region" description="Low complexity" evidence="6">
    <location>
        <begin position="129"/>
        <end position="141"/>
    </location>
</feature>